<evidence type="ECO:0000256" key="1">
    <source>
        <dbReference type="SAM" id="MobiDB-lite"/>
    </source>
</evidence>
<proteinExistence type="predicted"/>
<dbReference type="EMBL" id="KN817588">
    <property type="protein sequence ID" value="KJA18496.1"/>
    <property type="molecule type" value="Genomic_DNA"/>
</dbReference>
<gene>
    <name evidence="2" type="ORF">HYPSUDRAFT_205319</name>
</gene>
<sequence length="188" mass="20159">MHVHELAKDNTIADSARCTRASGGAPKFQAPTKIRGRTKRDCSCGVSDAGEKGCRHTPIVWVPRWAAWILLNMSPGALLPPAGRRAQAGAVGWRGGVQTAPRIPARSSARSPLALCCAYMLPADSLLGDIEDAPADDRKTRCSRSTPTSQRTSACTRRATAMRPCHGVRRARRGGINAKSYTDISPEL</sequence>
<keyword evidence="3" id="KW-1185">Reference proteome</keyword>
<accession>A0A0D2NNX5</accession>
<evidence type="ECO:0000313" key="3">
    <source>
        <dbReference type="Proteomes" id="UP000054270"/>
    </source>
</evidence>
<dbReference type="Proteomes" id="UP000054270">
    <property type="component" value="Unassembled WGS sequence"/>
</dbReference>
<dbReference type="AlphaFoldDB" id="A0A0D2NNX5"/>
<protein>
    <submittedName>
        <fullName evidence="2">Uncharacterized protein</fullName>
    </submittedName>
</protein>
<feature type="compositionally biased region" description="Polar residues" evidence="1">
    <location>
        <begin position="143"/>
        <end position="155"/>
    </location>
</feature>
<name>A0A0D2NNX5_HYPSF</name>
<feature type="region of interest" description="Disordered" evidence="1">
    <location>
        <begin position="132"/>
        <end position="169"/>
    </location>
</feature>
<evidence type="ECO:0000313" key="2">
    <source>
        <dbReference type="EMBL" id="KJA18496.1"/>
    </source>
</evidence>
<organism evidence="2 3">
    <name type="scientific">Hypholoma sublateritium (strain FD-334 SS-4)</name>
    <dbReference type="NCBI Taxonomy" id="945553"/>
    <lineage>
        <taxon>Eukaryota</taxon>
        <taxon>Fungi</taxon>
        <taxon>Dikarya</taxon>
        <taxon>Basidiomycota</taxon>
        <taxon>Agaricomycotina</taxon>
        <taxon>Agaricomycetes</taxon>
        <taxon>Agaricomycetidae</taxon>
        <taxon>Agaricales</taxon>
        <taxon>Agaricineae</taxon>
        <taxon>Strophariaceae</taxon>
        <taxon>Hypholoma</taxon>
    </lineage>
</organism>
<reference evidence="3" key="1">
    <citation type="submission" date="2014-04" db="EMBL/GenBank/DDBJ databases">
        <title>Evolutionary Origins and Diversification of the Mycorrhizal Mutualists.</title>
        <authorList>
            <consortium name="DOE Joint Genome Institute"/>
            <consortium name="Mycorrhizal Genomics Consortium"/>
            <person name="Kohler A."/>
            <person name="Kuo A."/>
            <person name="Nagy L.G."/>
            <person name="Floudas D."/>
            <person name="Copeland A."/>
            <person name="Barry K.W."/>
            <person name="Cichocki N."/>
            <person name="Veneault-Fourrey C."/>
            <person name="LaButti K."/>
            <person name="Lindquist E.A."/>
            <person name="Lipzen A."/>
            <person name="Lundell T."/>
            <person name="Morin E."/>
            <person name="Murat C."/>
            <person name="Riley R."/>
            <person name="Ohm R."/>
            <person name="Sun H."/>
            <person name="Tunlid A."/>
            <person name="Henrissat B."/>
            <person name="Grigoriev I.V."/>
            <person name="Hibbett D.S."/>
            <person name="Martin F."/>
        </authorList>
    </citation>
    <scope>NUCLEOTIDE SEQUENCE [LARGE SCALE GENOMIC DNA]</scope>
    <source>
        <strain evidence="3">FD-334 SS-4</strain>
    </source>
</reference>